<name>A0AAV1TWS6_9STRA</name>
<dbReference type="EMBL" id="CAKLBY020000087">
    <property type="protein sequence ID" value="CAK7925672.1"/>
    <property type="molecule type" value="Genomic_DNA"/>
</dbReference>
<evidence type="ECO:0000313" key="2">
    <source>
        <dbReference type="EMBL" id="CAK7925672.1"/>
    </source>
</evidence>
<gene>
    <name evidence="2" type="ORF">PM001_LOCUS10822</name>
</gene>
<dbReference type="AlphaFoldDB" id="A0AAV1TWS6"/>
<protein>
    <submittedName>
        <fullName evidence="2">Uncharacterized protein</fullName>
    </submittedName>
</protein>
<feature type="region of interest" description="Disordered" evidence="1">
    <location>
        <begin position="88"/>
        <end position="112"/>
    </location>
</feature>
<dbReference type="Proteomes" id="UP001162060">
    <property type="component" value="Unassembled WGS sequence"/>
</dbReference>
<proteinExistence type="predicted"/>
<evidence type="ECO:0000313" key="3">
    <source>
        <dbReference type="Proteomes" id="UP001162060"/>
    </source>
</evidence>
<organism evidence="2 3">
    <name type="scientific">Peronospora matthiolae</name>
    <dbReference type="NCBI Taxonomy" id="2874970"/>
    <lineage>
        <taxon>Eukaryota</taxon>
        <taxon>Sar</taxon>
        <taxon>Stramenopiles</taxon>
        <taxon>Oomycota</taxon>
        <taxon>Peronosporomycetes</taxon>
        <taxon>Peronosporales</taxon>
        <taxon>Peronosporaceae</taxon>
        <taxon>Peronospora</taxon>
    </lineage>
</organism>
<comment type="caution">
    <text evidence="2">The sequence shown here is derived from an EMBL/GenBank/DDBJ whole genome shotgun (WGS) entry which is preliminary data.</text>
</comment>
<accession>A0AAV1TWS6</accession>
<feature type="region of interest" description="Disordered" evidence="1">
    <location>
        <begin position="43"/>
        <end position="67"/>
    </location>
</feature>
<sequence>MVLKAIGDAYTLAIPSSLRLHPKFYVGRLKEYRPATLHGLAPSSESRLIGRPSLSPCSTRQRHRTRLRPSLRVPKNLAFQVPHPFKQLAPHLHRPGQPGRQQYHREGPPPLVDAEGQKRWIVERLLGHEDLVAKRHRRYIMNARFQPRASIVYVGSGFHLSRIHLVDDLCVLAVSENEMHDDGVVVKCHHDYETESDCENVVVTFHHDDEMKSDDENVATSVYRDDHANENVVASAWHHDLENASGVASVTRHE</sequence>
<evidence type="ECO:0000256" key="1">
    <source>
        <dbReference type="SAM" id="MobiDB-lite"/>
    </source>
</evidence>
<reference evidence="2" key="1">
    <citation type="submission" date="2024-01" db="EMBL/GenBank/DDBJ databases">
        <authorList>
            <person name="Webb A."/>
        </authorList>
    </citation>
    <scope>NUCLEOTIDE SEQUENCE</scope>
    <source>
        <strain evidence="2">Pm1</strain>
    </source>
</reference>